<evidence type="ECO:0000256" key="9">
    <source>
        <dbReference type="ARBA" id="ARBA00022801"/>
    </source>
</evidence>
<dbReference type="InterPro" id="IPR000146">
    <property type="entry name" value="FBPase_class-1"/>
</dbReference>
<dbReference type="Gene3D" id="3.40.190.80">
    <property type="match status" value="1"/>
</dbReference>
<dbReference type="InterPro" id="IPR020548">
    <property type="entry name" value="Fructose_bisphosphatase_AS"/>
</dbReference>
<evidence type="ECO:0000256" key="14">
    <source>
        <dbReference type="ARBA" id="ARBA00040159"/>
    </source>
</evidence>
<evidence type="ECO:0000256" key="12">
    <source>
        <dbReference type="ARBA" id="ARBA00024331"/>
    </source>
</evidence>
<dbReference type="GO" id="GO:0005986">
    <property type="term" value="P:sucrose biosynthetic process"/>
    <property type="evidence" value="ECO:0007669"/>
    <property type="project" value="TreeGrafter"/>
</dbReference>
<feature type="compositionally biased region" description="Low complexity" evidence="17">
    <location>
        <begin position="367"/>
        <end position="386"/>
    </location>
</feature>
<dbReference type="InterPro" id="IPR028343">
    <property type="entry name" value="FBPtase"/>
</dbReference>
<evidence type="ECO:0000259" key="18">
    <source>
        <dbReference type="Pfam" id="PF00316"/>
    </source>
</evidence>
<comment type="subunit">
    <text evidence="5">Homotetramer.</text>
</comment>
<dbReference type="GO" id="GO:0030388">
    <property type="term" value="P:fructose 1,6-bisphosphate metabolic process"/>
    <property type="evidence" value="ECO:0007669"/>
    <property type="project" value="TreeGrafter"/>
</dbReference>
<dbReference type="NCBIfam" id="NF006778">
    <property type="entry name" value="PRK09293.1-1"/>
    <property type="match status" value="1"/>
</dbReference>
<evidence type="ECO:0000256" key="2">
    <source>
        <dbReference type="ARBA" id="ARBA00001946"/>
    </source>
</evidence>
<dbReference type="GO" id="GO:0046872">
    <property type="term" value="F:metal ion binding"/>
    <property type="evidence" value="ECO:0007669"/>
    <property type="project" value="UniProtKB-KW"/>
</dbReference>
<dbReference type="GO" id="GO:0042132">
    <property type="term" value="F:fructose 1,6-bisphosphate 1-phosphatase activity"/>
    <property type="evidence" value="ECO:0007669"/>
    <property type="project" value="UniProtKB-EC"/>
</dbReference>
<dbReference type="InParanoid" id="A0A165IGR9"/>
<dbReference type="PIRSF" id="PIRSF000904">
    <property type="entry name" value="FBPtase_SBPase"/>
    <property type="match status" value="1"/>
</dbReference>
<feature type="region of interest" description="Disordered" evidence="17">
    <location>
        <begin position="343"/>
        <end position="386"/>
    </location>
</feature>
<evidence type="ECO:0000313" key="21">
    <source>
        <dbReference type="Proteomes" id="UP000077266"/>
    </source>
</evidence>
<comment type="similarity">
    <text evidence="4 16">Belongs to the FBPase class 1 family.</text>
</comment>
<evidence type="ECO:0000256" key="11">
    <source>
        <dbReference type="ARBA" id="ARBA00023277"/>
    </source>
</evidence>
<proteinExistence type="inferred from homology"/>
<evidence type="ECO:0000256" key="15">
    <source>
        <dbReference type="ARBA" id="ARBA00070480"/>
    </source>
</evidence>
<dbReference type="GO" id="GO:0006094">
    <property type="term" value="P:gluconeogenesis"/>
    <property type="evidence" value="ECO:0007669"/>
    <property type="project" value="TreeGrafter"/>
</dbReference>
<sequence length="749" mass="82763">MSHHDEEMPSTEIITLTRHILADQMRLGPAATGDMTFLLNAIALTSKFIATNVRRARLINLVGLAGETNVQGEEQKKLDVLSNDIMVNALRASGKTAVLVSEELDEAVIVEGRQKGKYCVVFDPLDGSSNIDAGVNIGTIFGIYRIQDGSEGTIQDVLRPGSEMVAAGYTMYGSSANLVISTGNGVNGYTLDTALGEFILTHPNIQIPARGKIYSFNEGNSMYFHEPTLKYLESIKYPQNGKSPYSARYIGSMVADVHRTLLYGGIFGYPDDKKSKSGKLRLLYEAFPMAYLTEQAGGLATTGRGRILEVVPKTIHERCPVFLGSKDDVADLIKFYEAEAGKHPVRMSSHSTPRRSVLAGPSRTPRPSIGISASSSSSTSSPSALGPSLPFDWDAARGLKPPPYGYATPNQGSRLRQSVGGSSARKSMGVGRTGGALSPLKRIPLVRSVSWIERLQNWPSQISFQLSLFPHNVPLPHPRTSARIVAATLNTVHLVVRYSQVRQLRDDELGWEDMVSETNALSLPGLSWADLDLKLTLLNFACVMASLANAAYLASRTREYTHFYTRDPLPTQHARFVPAEEIFKRDDDEGEPAIARRLARVAWKLVRATWRWLSGAEGPAPIQAMVDGRVIQKVDMWMPEEFEKTLFALYSPVHAVLWLFWSPQNWLGVLIALGLLSAQLSILMKAYDALVKDTRILGASVLQEYDEKYVQPRINVVKRDAIVQTHEAEMIDWRPNARKRYSQFESVPL</sequence>
<dbReference type="PANTHER" id="PTHR11556:SF1">
    <property type="entry name" value="FRUCTOSE-BISPHOSPHATASE"/>
    <property type="match status" value="1"/>
</dbReference>
<dbReference type="FunFam" id="3.40.190.80:FF:000001">
    <property type="entry name" value="Fructose-1,6-bisphosphatase class 1"/>
    <property type="match status" value="1"/>
</dbReference>
<accession>A0A165IGR9</accession>
<keyword evidence="11 16" id="KW-0119">Carbohydrate metabolism</keyword>
<feature type="domain" description="Fructose-1-6-bisphosphatase class 1 C-terminal" evidence="19">
    <location>
        <begin position="207"/>
        <end position="336"/>
    </location>
</feature>
<feature type="compositionally biased region" description="Polar residues" evidence="17">
    <location>
        <begin position="408"/>
        <end position="425"/>
    </location>
</feature>
<dbReference type="PANTHER" id="PTHR11556">
    <property type="entry name" value="FRUCTOSE-1,6-BISPHOSPHATASE-RELATED"/>
    <property type="match status" value="1"/>
</dbReference>
<dbReference type="InterPro" id="IPR044015">
    <property type="entry name" value="FBPase_C_dom"/>
</dbReference>
<dbReference type="GO" id="GO:0006000">
    <property type="term" value="P:fructose metabolic process"/>
    <property type="evidence" value="ECO:0007669"/>
    <property type="project" value="TreeGrafter"/>
</dbReference>
<dbReference type="FunFam" id="3.30.540.10:FF:000008">
    <property type="entry name" value="Fructose-1,6-bisphosphatase, cytosolic"/>
    <property type="match status" value="1"/>
</dbReference>
<evidence type="ECO:0000256" key="7">
    <source>
        <dbReference type="ARBA" id="ARBA00022490"/>
    </source>
</evidence>
<evidence type="ECO:0000256" key="16">
    <source>
        <dbReference type="RuleBase" id="RU000508"/>
    </source>
</evidence>
<gene>
    <name evidence="20" type="ORF">EXIGLDRAFT_691799</name>
</gene>
<dbReference type="PIRSF" id="PIRSF500210">
    <property type="entry name" value="FBPtase"/>
    <property type="match status" value="1"/>
</dbReference>
<feature type="domain" description="Fructose-1-6-bisphosphatase class I N-terminal" evidence="18">
    <location>
        <begin position="14"/>
        <end position="203"/>
    </location>
</feature>
<evidence type="ECO:0000256" key="4">
    <source>
        <dbReference type="ARBA" id="ARBA00010941"/>
    </source>
</evidence>
<organism evidence="20 21">
    <name type="scientific">Exidia glandulosa HHB12029</name>
    <dbReference type="NCBI Taxonomy" id="1314781"/>
    <lineage>
        <taxon>Eukaryota</taxon>
        <taxon>Fungi</taxon>
        <taxon>Dikarya</taxon>
        <taxon>Basidiomycota</taxon>
        <taxon>Agaricomycotina</taxon>
        <taxon>Agaricomycetes</taxon>
        <taxon>Auriculariales</taxon>
        <taxon>Exidiaceae</taxon>
        <taxon>Exidia</taxon>
    </lineage>
</organism>
<dbReference type="CDD" id="cd00354">
    <property type="entry name" value="FBPase"/>
    <property type="match status" value="1"/>
</dbReference>
<dbReference type="PRINTS" id="PR00115">
    <property type="entry name" value="F16BPHPHTASE"/>
</dbReference>
<dbReference type="Pfam" id="PF10332">
    <property type="entry name" value="DUF2418"/>
    <property type="match status" value="1"/>
</dbReference>
<dbReference type="OrthoDB" id="10256725at2759"/>
<dbReference type="AlphaFoldDB" id="A0A165IGR9"/>
<comment type="subcellular location">
    <subcellularLocation>
        <location evidence="3">Cytoplasm</location>
    </subcellularLocation>
</comment>
<dbReference type="GO" id="GO:0006002">
    <property type="term" value="P:fructose 6-phosphate metabolic process"/>
    <property type="evidence" value="ECO:0007669"/>
    <property type="project" value="TreeGrafter"/>
</dbReference>
<dbReference type="Proteomes" id="UP000077266">
    <property type="component" value="Unassembled WGS sequence"/>
</dbReference>
<dbReference type="Pfam" id="PF00316">
    <property type="entry name" value="FBPase"/>
    <property type="match status" value="1"/>
</dbReference>
<dbReference type="InterPro" id="IPR033391">
    <property type="entry name" value="FBPase_N"/>
</dbReference>
<evidence type="ECO:0000256" key="8">
    <source>
        <dbReference type="ARBA" id="ARBA00022723"/>
    </source>
</evidence>
<dbReference type="SUPFAM" id="SSF56655">
    <property type="entry name" value="Carbohydrate phosphatase"/>
    <property type="match status" value="1"/>
</dbReference>
<evidence type="ECO:0000256" key="17">
    <source>
        <dbReference type="SAM" id="MobiDB-lite"/>
    </source>
</evidence>
<evidence type="ECO:0000256" key="6">
    <source>
        <dbReference type="ARBA" id="ARBA00013093"/>
    </source>
</evidence>
<evidence type="ECO:0000256" key="3">
    <source>
        <dbReference type="ARBA" id="ARBA00004496"/>
    </source>
</evidence>
<dbReference type="GO" id="GO:0005829">
    <property type="term" value="C:cytosol"/>
    <property type="evidence" value="ECO:0007669"/>
    <property type="project" value="TreeGrafter"/>
</dbReference>
<comment type="catalytic activity">
    <reaction evidence="1">
        <text>beta-D-fructose 1,6-bisphosphate + H2O = beta-D-fructose 6-phosphate + phosphate</text>
        <dbReference type="Rhea" id="RHEA:11064"/>
        <dbReference type="ChEBI" id="CHEBI:15377"/>
        <dbReference type="ChEBI" id="CHEBI:32966"/>
        <dbReference type="ChEBI" id="CHEBI:43474"/>
        <dbReference type="ChEBI" id="CHEBI:57634"/>
        <dbReference type="EC" id="3.1.3.11"/>
    </reaction>
</comment>
<evidence type="ECO:0000259" key="19">
    <source>
        <dbReference type="Pfam" id="PF18913"/>
    </source>
</evidence>
<dbReference type="STRING" id="1314781.A0A165IGR9"/>
<dbReference type="EMBL" id="KV425991">
    <property type="protein sequence ID" value="KZV93383.1"/>
    <property type="molecule type" value="Genomic_DNA"/>
</dbReference>
<dbReference type="InterPro" id="IPR018819">
    <property type="entry name" value="Nur1/Mug154"/>
</dbReference>
<comment type="cofactor">
    <cofactor evidence="2">
        <name>Mg(2+)</name>
        <dbReference type="ChEBI" id="CHEBI:18420"/>
    </cofactor>
</comment>
<keyword evidence="10" id="KW-0460">Magnesium</keyword>
<reference evidence="20 21" key="1">
    <citation type="journal article" date="2016" name="Mol. Biol. Evol.">
        <title>Comparative Genomics of Early-Diverging Mushroom-Forming Fungi Provides Insights into the Origins of Lignocellulose Decay Capabilities.</title>
        <authorList>
            <person name="Nagy L.G."/>
            <person name="Riley R."/>
            <person name="Tritt A."/>
            <person name="Adam C."/>
            <person name="Daum C."/>
            <person name="Floudas D."/>
            <person name="Sun H."/>
            <person name="Yadav J.S."/>
            <person name="Pangilinan J."/>
            <person name="Larsson K.H."/>
            <person name="Matsuura K."/>
            <person name="Barry K."/>
            <person name="Labutti K."/>
            <person name="Kuo R."/>
            <person name="Ohm R.A."/>
            <person name="Bhattacharya S.S."/>
            <person name="Shirouzu T."/>
            <person name="Yoshinaga Y."/>
            <person name="Martin F.M."/>
            <person name="Grigoriev I.V."/>
            <person name="Hibbett D.S."/>
        </authorList>
    </citation>
    <scope>NUCLEOTIDE SEQUENCE [LARGE SCALE GENOMIC DNA]</scope>
    <source>
        <strain evidence="20 21">HHB12029</strain>
    </source>
</reference>
<dbReference type="Gene3D" id="3.30.540.10">
    <property type="entry name" value="Fructose-1,6-Bisphosphatase, subunit A, domain 1"/>
    <property type="match status" value="1"/>
</dbReference>
<dbReference type="HAMAP" id="MF_01855">
    <property type="entry name" value="FBPase_class1"/>
    <property type="match status" value="1"/>
</dbReference>
<dbReference type="EC" id="3.1.3.11" evidence="6"/>
<protein>
    <recommendedName>
        <fullName evidence="15">Fructose-1,6-bisphosphatase</fullName>
        <ecNumber evidence="6">3.1.3.11</ecNumber>
    </recommendedName>
    <alternativeName>
        <fullName evidence="13">D-fructose-1,6-bisphosphate 1-phosphohydrolase</fullName>
    </alternativeName>
    <alternativeName>
        <fullName evidence="14">Fructose-1,6-bisphosphatase, cytosolic</fullName>
    </alternativeName>
</protein>
<evidence type="ECO:0000256" key="1">
    <source>
        <dbReference type="ARBA" id="ARBA00001273"/>
    </source>
</evidence>
<dbReference type="Pfam" id="PF18913">
    <property type="entry name" value="FBPase_C"/>
    <property type="match status" value="1"/>
</dbReference>
<evidence type="ECO:0000256" key="10">
    <source>
        <dbReference type="ARBA" id="ARBA00022842"/>
    </source>
</evidence>
<keyword evidence="9 16" id="KW-0378">Hydrolase</keyword>
<evidence type="ECO:0000256" key="13">
    <source>
        <dbReference type="ARBA" id="ARBA00032973"/>
    </source>
</evidence>
<evidence type="ECO:0000256" key="5">
    <source>
        <dbReference type="ARBA" id="ARBA00011881"/>
    </source>
</evidence>
<keyword evidence="8" id="KW-0479">Metal-binding</keyword>
<keyword evidence="21" id="KW-1185">Reference proteome</keyword>
<evidence type="ECO:0000313" key="20">
    <source>
        <dbReference type="EMBL" id="KZV93383.1"/>
    </source>
</evidence>
<keyword evidence="7" id="KW-0963">Cytoplasm</keyword>
<feature type="region of interest" description="Disordered" evidence="17">
    <location>
        <begin position="402"/>
        <end position="433"/>
    </location>
</feature>
<dbReference type="PROSITE" id="PS00124">
    <property type="entry name" value="FBPASE"/>
    <property type="match status" value="1"/>
</dbReference>
<comment type="pathway">
    <text evidence="12">Carbohydrate biosynthesis.</text>
</comment>
<name>A0A165IGR9_EXIGL</name>